<dbReference type="AlphaFoldDB" id="A0A9P4H575"/>
<name>A0A9P4H575_9PLEO</name>
<evidence type="ECO:0000313" key="1">
    <source>
        <dbReference type="EMBL" id="KAF2027865.1"/>
    </source>
</evidence>
<dbReference type="EMBL" id="ML978220">
    <property type="protein sequence ID" value="KAF2027865.1"/>
    <property type="molecule type" value="Genomic_DNA"/>
</dbReference>
<sequence>MAVPTSTRTSSSRHTFFSFPREIRDDIYAMLLEYHTKIFIRASDTNTVAFRFLKRHLPYNLLLNRQFMQEVGEMYFERAAVSYDGTSIFQLKKFLDQFPDDMAWKNIRELELVGHAGERCAKLVDGTNVVPQTCAHDVAMRCPQLRRLTTNFSPDILAKPLPRNPLTGPYQASLREFGRPGLRPFSIYSKSTDRLDKSPCQFPFDYASPMDIEQKGNLLRVLENKKLVQLTLRFDTTKQDVGRVDESWDWEGLFAEYTAVLEEEAEKQERKLHVVREVILPKKYSWSGWGGSCPPGVHPLDWH</sequence>
<dbReference type="Proteomes" id="UP000799777">
    <property type="component" value="Unassembled WGS sequence"/>
</dbReference>
<organism evidence="1 2">
    <name type="scientific">Setomelanomma holmii</name>
    <dbReference type="NCBI Taxonomy" id="210430"/>
    <lineage>
        <taxon>Eukaryota</taxon>
        <taxon>Fungi</taxon>
        <taxon>Dikarya</taxon>
        <taxon>Ascomycota</taxon>
        <taxon>Pezizomycotina</taxon>
        <taxon>Dothideomycetes</taxon>
        <taxon>Pleosporomycetidae</taxon>
        <taxon>Pleosporales</taxon>
        <taxon>Pleosporineae</taxon>
        <taxon>Phaeosphaeriaceae</taxon>
        <taxon>Setomelanomma</taxon>
    </lineage>
</organism>
<gene>
    <name evidence="1" type="ORF">EK21DRAFT_114356</name>
</gene>
<protein>
    <submittedName>
        <fullName evidence="1">Uncharacterized protein</fullName>
    </submittedName>
</protein>
<keyword evidence="2" id="KW-1185">Reference proteome</keyword>
<comment type="caution">
    <text evidence="1">The sequence shown here is derived from an EMBL/GenBank/DDBJ whole genome shotgun (WGS) entry which is preliminary data.</text>
</comment>
<dbReference type="OrthoDB" id="3800247at2759"/>
<reference evidence="1" key="1">
    <citation type="journal article" date="2020" name="Stud. Mycol.">
        <title>101 Dothideomycetes genomes: a test case for predicting lifestyles and emergence of pathogens.</title>
        <authorList>
            <person name="Haridas S."/>
            <person name="Albert R."/>
            <person name="Binder M."/>
            <person name="Bloem J."/>
            <person name="Labutti K."/>
            <person name="Salamov A."/>
            <person name="Andreopoulos B."/>
            <person name="Baker S."/>
            <person name="Barry K."/>
            <person name="Bills G."/>
            <person name="Bluhm B."/>
            <person name="Cannon C."/>
            <person name="Castanera R."/>
            <person name="Culley D."/>
            <person name="Daum C."/>
            <person name="Ezra D."/>
            <person name="Gonzalez J."/>
            <person name="Henrissat B."/>
            <person name="Kuo A."/>
            <person name="Liang C."/>
            <person name="Lipzen A."/>
            <person name="Lutzoni F."/>
            <person name="Magnuson J."/>
            <person name="Mondo S."/>
            <person name="Nolan M."/>
            <person name="Ohm R."/>
            <person name="Pangilinan J."/>
            <person name="Park H.-J."/>
            <person name="Ramirez L."/>
            <person name="Alfaro M."/>
            <person name="Sun H."/>
            <person name="Tritt A."/>
            <person name="Yoshinaga Y."/>
            <person name="Zwiers L.-H."/>
            <person name="Turgeon B."/>
            <person name="Goodwin S."/>
            <person name="Spatafora J."/>
            <person name="Crous P."/>
            <person name="Grigoriev I."/>
        </authorList>
    </citation>
    <scope>NUCLEOTIDE SEQUENCE</scope>
    <source>
        <strain evidence="1">CBS 110217</strain>
    </source>
</reference>
<accession>A0A9P4H575</accession>
<evidence type="ECO:0000313" key="2">
    <source>
        <dbReference type="Proteomes" id="UP000799777"/>
    </source>
</evidence>
<proteinExistence type="predicted"/>